<evidence type="ECO:0000256" key="15">
    <source>
        <dbReference type="ARBA" id="ARBA00023136"/>
    </source>
</evidence>
<keyword evidence="8" id="KW-0597">Phosphoprotein</keyword>
<keyword evidence="21" id="KW-1185">Reference proteome</keyword>
<dbReference type="SUPFAM" id="SSF56784">
    <property type="entry name" value="HAD-like"/>
    <property type="match status" value="1"/>
</dbReference>
<dbReference type="Gene3D" id="2.70.150.10">
    <property type="entry name" value="Calcium-transporting ATPase, cytoplasmic transduction domain A"/>
    <property type="match status" value="1"/>
</dbReference>
<feature type="transmembrane region" description="Helical" evidence="18">
    <location>
        <begin position="103"/>
        <end position="119"/>
    </location>
</feature>
<proteinExistence type="inferred from homology"/>
<gene>
    <name evidence="20" type="primary">mgtA_1</name>
    <name evidence="20" type="ORF">R16034_00179</name>
</gene>
<dbReference type="InterPro" id="IPR001757">
    <property type="entry name" value="P_typ_ATPase"/>
</dbReference>
<evidence type="ECO:0000256" key="17">
    <source>
        <dbReference type="ARBA" id="ARBA00047295"/>
    </source>
</evidence>
<organism evidence="20 21">
    <name type="scientific">Ralstonia edaphi</name>
    <dbReference type="NCBI Taxonomy" id="3058599"/>
    <lineage>
        <taxon>Bacteria</taxon>
        <taxon>Pseudomonadati</taxon>
        <taxon>Pseudomonadota</taxon>
        <taxon>Betaproteobacteria</taxon>
        <taxon>Burkholderiales</taxon>
        <taxon>Burkholderiaceae</taxon>
        <taxon>Ralstonia</taxon>
    </lineage>
</organism>
<dbReference type="PROSITE" id="PS00154">
    <property type="entry name" value="ATPASE_E1_E2"/>
    <property type="match status" value="1"/>
</dbReference>
<evidence type="ECO:0000256" key="8">
    <source>
        <dbReference type="ARBA" id="ARBA00022553"/>
    </source>
</evidence>
<protein>
    <recommendedName>
        <fullName evidence="5">Magnesium-transporting ATPase, P-type 1</fullName>
        <ecNumber evidence="4">7.2.2.14</ecNumber>
    </recommendedName>
    <alternativeName>
        <fullName evidence="16">Mg(2+) transport ATPase, P-type 1</fullName>
    </alternativeName>
</protein>
<dbReference type="InterPro" id="IPR023214">
    <property type="entry name" value="HAD_sf"/>
</dbReference>
<dbReference type="InterPro" id="IPR018303">
    <property type="entry name" value="ATPase_P-typ_P_site"/>
</dbReference>
<dbReference type="InterPro" id="IPR036412">
    <property type="entry name" value="HAD-like_sf"/>
</dbReference>
<evidence type="ECO:0000313" key="20">
    <source>
        <dbReference type="EMBL" id="CAJ0735480.1"/>
    </source>
</evidence>
<feature type="transmembrane region" description="Helical" evidence="18">
    <location>
        <begin position="814"/>
        <end position="840"/>
    </location>
</feature>
<dbReference type="InterPro" id="IPR044492">
    <property type="entry name" value="P_typ_ATPase_HD_dom"/>
</dbReference>
<dbReference type="PRINTS" id="PR01836">
    <property type="entry name" value="MGATPASE"/>
</dbReference>
<dbReference type="NCBIfam" id="TIGR01494">
    <property type="entry name" value="ATPase_P-type"/>
    <property type="match status" value="3"/>
</dbReference>
<dbReference type="CDD" id="cd02077">
    <property type="entry name" value="P-type_ATPase_Mg"/>
    <property type="match status" value="1"/>
</dbReference>
<dbReference type="GO" id="GO:0015444">
    <property type="term" value="F:P-type magnesium transporter activity"/>
    <property type="evidence" value="ECO:0007669"/>
    <property type="project" value="UniProtKB-EC"/>
</dbReference>
<dbReference type="AlphaFoldDB" id="A0AB72WXF0"/>
<keyword evidence="11" id="KW-0067">ATP-binding</keyword>
<evidence type="ECO:0000256" key="5">
    <source>
        <dbReference type="ARBA" id="ARBA00013555"/>
    </source>
</evidence>
<feature type="transmembrane region" description="Helical" evidence="18">
    <location>
        <begin position="298"/>
        <end position="322"/>
    </location>
</feature>
<dbReference type="EC" id="7.2.2.14" evidence="4"/>
<keyword evidence="15 18" id="KW-0472">Membrane</keyword>
<feature type="transmembrane region" description="Helical" evidence="18">
    <location>
        <begin position="783"/>
        <end position="802"/>
    </location>
</feature>
<evidence type="ECO:0000256" key="9">
    <source>
        <dbReference type="ARBA" id="ARBA00022692"/>
    </source>
</evidence>
<keyword evidence="13" id="KW-1278">Translocase</keyword>
<dbReference type="Pfam" id="PF00122">
    <property type="entry name" value="E1-E2_ATPase"/>
    <property type="match status" value="1"/>
</dbReference>
<dbReference type="Proteomes" id="UP001189225">
    <property type="component" value="Unassembled WGS sequence"/>
</dbReference>
<dbReference type="InterPro" id="IPR006415">
    <property type="entry name" value="P-type_ATPase_IIIB"/>
</dbReference>
<dbReference type="SFLD" id="SFLDG00002">
    <property type="entry name" value="C1.7:_P-type_atpase_like"/>
    <property type="match status" value="1"/>
</dbReference>
<dbReference type="GO" id="GO:0005524">
    <property type="term" value="F:ATP binding"/>
    <property type="evidence" value="ECO:0007669"/>
    <property type="project" value="UniProtKB-KW"/>
</dbReference>
<dbReference type="FunFam" id="2.70.150.10:FF:000160">
    <property type="entry name" value="Sarcoplasmic/endoplasmic reticulum calcium ATPase 1"/>
    <property type="match status" value="1"/>
</dbReference>
<dbReference type="GO" id="GO:0016887">
    <property type="term" value="F:ATP hydrolysis activity"/>
    <property type="evidence" value="ECO:0007669"/>
    <property type="project" value="InterPro"/>
</dbReference>
<dbReference type="Gene3D" id="3.40.1110.10">
    <property type="entry name" value="Calcium-transporting ATPase, cytoplasmic domain N"/>
    <property type="match status" value="1"/>
</dbReference>
<dbReference type="InterPro" id="IPR004014">
    <property type="entry name" value="ATPase_P-typ_cation-transptr_N"/>
</dbReference>
<evidence type="ECO:0000313" key="21">
    <source>
        <dbReference type="Proteomes" id="UP001189225"/>
    </source>
</evidence>
<dbReference type="Pfam" id="PF00689">
    <property type="entry name" value="Cation_ATPase_C"/>
    <property type="match status" value="1"/>
</dbReference>
<evidence type="ECO:0000256" key="11">
    <source>
        <dbReference type="ARBA" id="ARBA00022840"/>
    </source>
</evidence>
<sequence length="876" mass="94569">MRGQPGWQVLPDVLPVRSPAADDLSTWSALASQDVLDRLHTQAHGLTQDAAAQRLREYGPNRVANGHHEAVLVELARRSVNPLNLLLISLAGVSAVLGDVRAAVLIAVMVVLSVVLGFLQEHRSNRAAEALRRMVHTTATARRIGSDGVEATQEIPIEQLVPGDIVQLSAGDMVPADLRLLSAKDVFVNQSALTGEAMPQEKHAEPSDSHPAADFDRANLCFMGSAVVSGYATGVVLTTGQRTAFGHVANLIAGQRVQTSFDRGITRFTWLMLTLILVMAPTVFLINGLTKGNWFEALLFAVAVAVGLTPEMLPMIVTVNLAKGAIAMSRKKVIVKRLNAIQNFGAMDVLCTDKTGTLTQDRIILKHHLDLRGEESDQVLEYAFLNSFYQSGLKNLLDVAVLKHVELEQRLDVHARFQKIDELPFDFERRRMSVVLAQDDGTHVLICKGAVEEVLAVSARYVSGDEAGPLEASHLQDTRQLAETLNADGFRVVAVAYKEMPAEQNQYAVSDESGLTLLGYIAFLDPPRDTAAPAIAALKASGVAIKILTGDNAIVARKVCREVGIAVEPVVLGTELAGMSPEQMAEVAERASVFAKVSPAQKAAIVEALHRRGHVVGFMGDGINDGPALKAADVGISVDSAVDIAKESADIILLEKSLAVLGEGVTEGRKVFGNIVKYIKMGASSNFGNMFSVLGASLFLPFLPMAPVQVLLNNLLYDFSQTAIPTDNVDDDYLVKPRRWEIGSILKFMLCMGPVSSLFDFATYALLLGVFHAWGNPALFQSGWFVESLLTQTLIIHIIRTGKVPFVQSRASTALVLTSLAIACVGVAMPLTPVGALFGFVPLPLAYWPCLVAIVLVYGVCAYMMKAWYVRRYGLD</sequence>
<dbReference type="Pfam" id="PF13246">
    <property type="entry name" value="Cation_ATPase"/>
    <property type="match status" value="1"/>
</dbReference>
<feature type="transmembrane region" description="Helical" evidence="18">
    <location>
        <begin position="748"/>
        <end position="771"/>
    </location>
</feature>
<dbReference type="NCBIfam" id="NF011702">
    <property type="entry name" value="PRK15122.1"/>
    <property type="match status" value="1"/>
</dbReference>
<dbReference type="InterPro" id="IPR023299">
    <property type="entry name" value="ATPase_P-typ_cyto_dom_N"/>
</dbReference>
<evidence type="ECO:0000256" key="14">
    <source>
        <dbReference type="ARBA" id="ARBA00022989"/>
    </source>
</evidence>
<feature type="transmembrane region" description="Helical" evidence="18">
    <location>
        <begin position="846"/>
        <end position="865"/>
    </location>
</feature>
<dbReference type="PANTHER" id="PTHR42861">
    <property type="entry name" value="CALCIUM-TRANSPORTING ATPASE"/>
    <property type="match status" value="1"/>
</dbReference>
<keyword evidence="7" id="KW-0997">Cell inner membrane</keyword>
<dbReference type="Gene3D" id="3.40.50.1000">
    <property type="entry name" value="HAD superfamily/HAD-like"/>
    <property type="match status" value="1"/>
</dbReference>
<keyword evidence="6" id="KW-1003">Cell membrane</keyword>
<comment type="subcellular location">
    <subcellularLocation>
        <location evidence="2">Cell inner membrane</location>
        <topology evidence="2">Multi-pass membrane protein</topology>
    </subcellularLocation>
</comment>
<evidence type="ECO:0000256" key="4">
    <source>
        <dbReference type="ARBA" id="ARBA00012786"/>
    </source>
</evidence>
<dbReference type="Pfam" id="PF00690">
    <property type="entry name" value="Cation_ATPase_N"/>
    <property type="match status" value="1"/>
</dbReference>
<evidence type="ECO:0000256" key="7">
    <source>
        <dbReference type="ARBA" id="ARBA00022519"/>
    </source>
</evidence>
<feature type="domain" description="Cation-transporting P-type ATPase N-terminal" evidence="19">
    <location>
        <begin position="26"/>
        <end position="99"/>
    </location>
</feature>
<keyword evidence="12" id="KW-0460">Magnesium</keyword>
<evidence type="ECO:0000256" key="12">
    <source>
        <dbReference type="ARBA" id="ARBA00022842"/>
    </source>
</evidence>
<dbReference type="EMBL" id="CATWHI010000001">
    <property type="protein sequence ID" value="CAJ0735480.1"/>
    <property type="molecule type" value="Genomic_DNA"/>
</dbReference>
<dbReference type="SFLD" id="SFLDS00003">
    <property type="entry name" value="Haloacid_Dehalogenase"/>
    <property type="match status" value="1"/>
</dbReference>
<dbReference type="Gene3D" id="1.20.1110.10">
    <property type="entry name" value="Calcium-transporting ATPase, transmembrane domain"/>
    <property type="match status" value="1"/>
</dbReference>
<dbReference type="SMART" id="SM00831">
    <property type="entry name" value="Cation_ATPase_N"/>
    <property type="match status" value="1"/>
</dbReference>
<comment type="similarity">
    <text evidence="3">Belongs to the cation transport ATPase (P-type) (TC 3.A.3) family. Type IIIB subfamily.</text>
</comment>
<dbReference type="InterPro" id="IPR008250">
    <property type="entry name" value="ATPase_P-typ_transduc_dom_A_sf"/>
</dbReference>
<evidence type="ECO:0000256" key="2">
    <source>
        <dbReference type="ARBA" id="ARBA00004429"/>
    </source>
</evidence>
<evidence type="ECO:0000256" key="16">
    <source>
        <dbReference type="ARBA" id="ARBA00029806"/>
    </source>
</evidence>
<name>A0AB72WXF0_9RALS</name>
<evidence type="ECO:0000256" key="1">
    <source>
        <dbReference type="ARBA" id="ARBA00003954"/>
    </source>
</evidence>
<dbReference type="InterPro" id="IPR006068">
    <property type="entry name" value="ATPase_P-typ_cation-transptr_C"/>
</dbReference>
<dbReference type="NCBIfam" id="TIGR01524">
    <property type="entry name" value="ATPase-IIIB_Mg"/>
    <property type="match status" value="1"/>
</dbReference>
<evidence type="ECO:0000256" key="3">
    <source>
        <dbReference type="ARBA" id="ARBA00008746"/>
    </source>
</evidence>
<feature type="transmembrane region" description="Helical" evidence="18">
    <location>
        <begin position="268"/>
        <end position="286"/>
    </location>
</feature>
<accession>A0AB72WXF0</accession>
<evidence type="ECO:0000256" key="6">
    <source>
        <dbReference type="ARBA" id="ARBA00022475"/>
    </source>
</evidence>
<evidence type="ECO:0000256" key="13">
    <source>
        <dbReference type="ARBA" id="ARBA00022967"/>
    </source>
</evidence>
<reference evidence="20 21" key="1">
    <citation type="submission" date="2023-07" db="EMBL/GenBank/DDBJ databases">
        <authorList>
            <person name="Peeters C."/>
        </authorList>
    </citation>
    <scope>NUCLEOTIDE SEQUENCE [LARGE SCALE GENOMIC DNA]</scope>
    <source>
        <strain evidence="20 21">R-16034</strain>
    </source>
</reference>
<dbReference type="GO" id="GO:0005886">
    <property type="term" value="C:plasma membrane"/>
    <property type="evidence" value="ECO:0007669"/>
    <property type="project" value="UniProtKB-SubCell"/>
</dbReference>
<evidence type="ECO:0000259" key="19">
    <source>
        <dbReference type="SMART" id="SM00831"/>
    </source>
</evidence>
<dbReference type="SFLD" id="SFLDF00027">
    <property type="entry name" value="p-type_atpase"/>
    <property type="match status" value="1"/>
</dbReference>
<dbReference type="RefSeq" id="WP_316898002.1">
    <property type="nucleotide sequence ID" value="NZ_CATWHI010000001.1"/>
</dbReference>
<keyword evidence="9 18" id="KW-0812">Transmembrane</keyword>
<evidence type="ECO:0000256" key="10">
    <source>
        <dbReference type="ARBA" id="ARBA00022741"/>
    </source>
</evidence>
<comment type="function">
    <text evidence="1">Mediates magnesium influx to the cytosol.</text>
</comment>
<keyword evidence="14 18" id="KW-1133">Transmembrane helix</keyword>
<keyword evidence="10" id="KW-0547">Nucleotide-binding</keyword>
<comment type="catalytic activity">
    <reaction evidence="17">
        <text>Mg(2+)(out) + ATP + H2O = Mg(2+)(in) + ADP + phosphate + H(+)</text>
        <dbReference type="Rhea" id="RHEA:10260"/>
        <dbReference type="ChEBI" id="CHEBI:15377"/>
        <dbReference type="ChEBI" id="CHEBI:15378"/>
        <dbReference type="ChEBI" id="CHEBI:18420"/>
        <dbReference type="ChEBI" id="CHEBI:30616"/>
        <dbReference type="ChEBI" id="CHEBI:43474"/>
        <dbReference type="ChEBI" id="CHEBI:456216"/>
        <dbReference type="EC" id="7.2.2.14"/>
    </reaction>
</comment>
<dbReference type="InterPro" id="IPR059000">
    <property type="entry name" value="ATPase_P-type_domA"/>
</dbReference>
<evidence type="ECO:0000256" key="18">
    <source>
        <dbReference type="SAM" id="Phobius"/>
    </source>
</evidence>
<dbReference type="InterPro" id="IPR023298">
    <property type="entry name" value="ATPase_P-typ_TM_dom_sf"/>
</dbReference>
<dbReference type="SUPFAM" id="SSF81665">
    <property type="entry name" value="Calcium ATPase, transmembrane domain M"/>
    <property type="match status" value="1"/>
</dbReference>
<dbReference type="SUPFAM" id="SSF81653">
    <property type="entry name" value="Calcium ATPase, transduction domain A"/>
    <property type="match status" value="1"/>
</dbReference>
<comment type="caution">
    <text evidence="20">The sequence shown here is derived from an EMBL/GenBank/DDBJ whole genome shotgun (WGS) entry which is preliminary data.</text>
</comment>